<name>A0A2H0X9F3_UNCKA</name>
<accession>A0A2H0X9F3</accession>
<protein>
    <recommendedName>
        <fullName evidence="3">Dockerin domain-containing protein</fullName>
    </recommendedName>
</protein>
<dbReference type="AlphaFoldDB" id="A0A2H0X9F3"/>
<comment type="caution">
    <text evidence="1">The sequence shown here is derived from an EMBL/GenBank/DDBJ whole genome shotgun (WGS) entry which is preliminary data.</text>
</comment>
<sequence>MPKSPLKVVIALTTLMVILASMSVVLTLGKKPQVPAEQQASTTNSASISFSPATGSFNVSQPATVKVKLNTGSAGAKISAVSVLATYATEGSPEVVSVQNVSSLLTATGWSCPIVRSAKVESTMRIEFSCLYLVFGEEGFAVSGETDLFSFNLIASKVPTVNPINIRFSVSDSTVLNKEKNPTTGETVTQNILTAPSGVGAYTFSNLASLSYKVMFQGVNSQKSAKTVRVILKQGTVEKYRFDSVSMQADAQGKYSGSVRNIKQGTYDVFVKGVSHLQRKIPAVVLASGNNDKDWASSSYTMLAGDFNNDNVLNIVDIGEILKYYTSLSVPATGNLAVFDIDGDGLFRILDIALVLSNYTALQVAGQS</sequence>
<dbReference type="SUPFAM" id="SSF63446">
    <property type="entry name" value="Type I dockerin domain"/>
    <property type="match status" value="1"/>
</dbReference>
<organism evidence="1 2">
    <name type="scientific">candidate division WWE3 bacterium CG08_land_8_20_14_0_20_41_15</name>
    <dbReference type="NCBI Taxonomy" id="1975086"/>
    <lineage>
        <taxon>Bacteria</taxon>
        <taxon>Katanobacteria</taxon>
    </lineage>
</organism>
<evidence type="ECO:0000313" key="1">
    <source>
        <dbReference type="EMBL" id="PIS21465.1"/>
    </source>
</evidence>
<gene>
    <name evidence="1" type="ORF">COT51_02620</name>
</gene>
<proteinExistence type="predicted"/>
<dbReference type="Gene3D" id="2.60.40.4130">
    <property type="match status" value="1"/>
</dbReference>
<dbReference type="GO" id="GO:0000272">
    <property type="term" value="P:polysaccharide catabolic process"/>
    <property type="evidence" value="ECO:0007669"/>
    <property type="project" value="InterPro"/>
</dbReference>
<dbReference type="EMBL" id="PEYV01000044">
    <property type="protein sequence ID" value="PIS21465.1"/>
    <property type="molecule type" value="Genomic_DNA"/>
</dbReference>
<dbReference type="InterPro" id="IPR036439">
    <property type="entry name" value="Dockerin_dom_sf"/>
</dbReference>
<evidence type="ECO:0000313" key="2">
    <source>
        <dbReference type="Proteomes" id="UP000231098"/>
    </source>
</evidence>
<dbReference type="Proteomes" id="UP000231098">
    <property type="component" value="Unassembled WGS sequence"/>
</dbReference>
<reference evidence="2" key="1">
    <citation type="submission" date="2017-09" db="EMBL/GenBank/DDBJ databases">
        <title>Depth-based differentiation of microbial function through sediment-hosted aquifers and enrichment of novel symbionts in the deep terrestrial subsurface.</title>
        <authorList>
            <person name="Probst A.J."/>
            <person name="Ladd B."/>
            <person name="Jarett J.K."/>
            <person name="Geller-Mcgrath D.E."/>
            <person name="Sieber C.M.K."/>
            <person name="Emerson J.B."/>
            <person name="Anantharaman K."/>
            <person name="Thomas B.C."/>
            <person name="Malmstrom R."/>
            <person name="Stieglmeier M."/>
            <person name="Klingl A."/>
            <person name="Woyke T."/>
            <person name="Ryan C.M."/>
            <person name="Banfield J.F."/>
        </authorList>
    </citation>
    <scope>NUCLEOTIDE SEQUENCE [LARGE SCALE GENOMIC DNA]</scope>
</reference>
<dbReference type="PROSITE" id="PS00018">
    <property type="entry name" value="EF_HAND_1"/>
    <property type="match status" value="1"/>
</dbReference>
<evidence type="ECO:0008006" key="3">
    <source>
        <dbReference type="Google" id="ProtNLM"/>
    </source>
</evidence>
<dbReference type="InterPro" id="IPR018247">
    <property type="entry name" value="EF_Hand_1_Ca_BS"/>
</dbReference>